<name>A0A4Q4T9P4_9PEZI</name>
<proteinExistence type="predicted"/>
<evidence type="ECO:0000313" key="2">
    <source>
        <dbReference type="Proteomes" id="UP000293360"/>
    </source>
</evidence>
<gene>
    <name evidence="1" type="ORF">DL764_005242</name>
</gene>
<keyword evidence="2" id="KW-1185">Reference proteome</keyword>
<dbReference type="OrthoDB" id="414774at2759"/>
<accession>A0A4Q4T9P4</accession>
<evidence type="ECO:0008006" key="3">
    <source>
        <dbReference type="Google" id="ProtNLM"/>
    </source>
</evidence>
<organism evidence="1 2">
    <name type="scientific">Monosporascus ibericus</name>
    <dbReference type="NCBI Taxonomy" id="155417"/>
    <lineage>
        <taxon>Eukaryota</taxon>
        <taxon>Fungi</taxon>
        <taxon>Dikarya</taxon>
        <taxon>Ascomycota</taxon>
        <taxon>Pezizomycotina</taxon>
        <taxon>Sordariomycetes</taxon>
        <taxon>Xylariomycetidae</taxon>
        <taxon>Xylariales</taxon>
        <taxon>Xylariales incertae sedis</taxon>
        <taxon>Monosporascus</taxon>
    </lineage>
</organism>
<sequence>MDYFDLGSYRRRVTTPSADAQRAAETDPECCMAYWGILYAIGPNYNKSWPRYDPDDLQKTVKRAHATVQRGREARNAQPVERALIEAIAARFPLVDTILHDLTLLDLAYSKAMRCVYEKFSDIDVALLYVDAVMCFRSLKLWDLDTGKLTGSDVVEAKSILEAGLARPDGRNHPGFCHLYIHMMEMAPSPEKALAIADRLRRLVPDGSHMQHMATHIDIACGDYSRGIESNRDAVILDDKYFSRCEGSTLYRVYRCHNIHVLIYAAMMAGRSEDALKAAKHLQEILTPEFLSIKSPPVVDWAEYQYGMMAHVLIRFGHWEDILQLELPQDQELMSITTAMIRYARGVALSALGRIHETEAAKAEFEAARRAVPEKRQYGIACSVETVLQVPSQILEGELEYRKGNYKSAFVRLRKGILLEDNLPYVDPPVWLQPIRHALGALLLEQGHVEEATEVYKQDLGLSDNLPRRKPRINNVWALHGLHE</sequence>
<comment type="caution">
    <text evidence="1">The sequence shown here is derived from an EMBL/GenBank/DDBJ whole genome shotgun (WGS) entry which is preliminary data.</text>
</comment>
<evidence type="ECO:0000313" key="1">
    <source>
        <dbReference type="EMBL" id="RYP03286.1"/>
    </source>
</evidence>
<dbReference type="EMBL" id="QJNU01000271">
    <property type="protein sequence ID" value="RYP03286.1"/>
    <property type="molecule type" value="Genomic_DNA"/>
</dbReference>
<dbReference type="InterPro" id="IPR011990">
    <property type="entry name" value="TPR-like_helical_dom_sf"/>
</dbReference>
<reference evidence="1 2" key="1">
    <citation type="submission" date="2018-06" db="EMBL/GenBank/DDBJ databases">
        <title>Complete Genomes of Monosporascus.</title>
        <authorList>
            <person name="Robinson A.J."/>
            <person name="Natvig D.O."/>
        </authorList>
    </citation>
    <scope>NUCLEOTIDE SEQUENCE [LARGE SCALE GENOMIC DNA]</scope>
    <source>
        <strain evidence="1 2">CBS 110550</strain>
    </source>
</reference>
<dbReference type="STRING" id="155417.A0A4Q4T9P4"/>
<protein>
    <recommendedName>
        <fullName evidence="3">MalT-like TPR region domain-containing protein</fullName>
    </recommendedName>
</protein>
<dbReference type="PANTHER" id="PTHR45588:SF1">
    <property type="entry name" value="WW DOMAIN-CONTAINING PROTEIN"/>
    <property type="match status" value="1"/>
</dbReference>
<dbReference type="PANTHER" id="PTHR45588">
    <property type="entry name" value="TPR DOMAIN-CONTAINING PROTEIN"/>
    <property type="match status" value="1"/>
</dbReference>
<dbReference type="SUPFAM" id="SSF48452">
    <property type="entry name" value="TPR-like"/>
    <property type="match status" value="1"/>
</dbReference>
<dbReference type="Proteomes" id="UP000293360">
    <property type="component" value="Unassembled WGS sequence"/>
</dbReference>
<dbReference type="AlphaFoldDB" id="A0A4Q4T9P4"/>
<dbReference type="Gene3D" id="1.25.40.10">
    <property type="entry name" value="Tetratricopeptide repeat domain"/>
    <property type="match status" value="1"/>
</dbReference>